<name>A0ABT7E448_9NEIS</name>
<reference evidence="1" key="1">
    <citation type="submission" date="2023-03" db="EMBL/GenBank/DDBJ databases">
        <title>Chitinimonas shenzhenensis gen. nov., sp. nov., a novel member of family Burkholderiaceae isolated from activated sludge collected in Shen Zhen, China.</title>
        <authorList>
            <person name="Wang X."/>
        </authorList>
    </citation>
    <scope>NUCLEOTIDE SEQUENCE</scope>
    <source>
        <strain evidence="1">DQS-5</strain>
    </source>
</reference>
<proteinExistence type="predicted"/>
<dbReference type="Proteomes" id="UP001172778">
    <property type="component" value="Unassembled WGS sequence"/>
</dbReference>
<evidence type="ECO:0000313" key="2">
    <source>
        <dbReference type="Proteomes" id="UP001172778"/>
    </source>
</evidence>
<dbReference type="EMBL" id="JARRAF010000118">
    <property type="protein sequence ID" value="MDK2127078.1"/>
    <property type="molecule type" value="Genomic_DNA"/>
</dbReference>
<sequence length="455" mass="50915">MFNPGLDTAKALWVYVRKDAAGGDPAQTVGKGQQPEPYHIIKLQPQAGTQPPMFYLPVKGILPQANGSLADLPSPCHYFYVVRGDDDKELMRRNGYLTWETLDKKAVVTAVETDWTVEGKRLDQYQLKRTHRYNAFGELEAESYGLESGQWQDVTYRYNQQGRLLQKTLPSVLVTDSAGESRPQTPSEQYGYNKLGQQTRVIDANGHVRTQHYGHGLDLKTGQLLLTGVSQDGQWLQSLRHNEFGDVEAEIQRMEDYTARYRQNRYNQAGQLLQVSHWEQLTAATAALPPLPPIAPAASAVTAQDYLYDSLGNRLRERSYVKVARDSLARHFVDAEKENGTRLPDGTPIKPGRPTLSGEVTQQLVQITGYDGLGRIVRTDSEVLTDDVTGLDLKDREQGQDVQISYLRDTAGNLLTQRKVSGQVVQTKSLSALQNEFDLLGRLQRPGETQTLSQT</sequence>
<comment type="caution">
    <text evidence="1">The sequence shown here is derived from an EMBL/GenBank/DDBJ whole genome shotgun (WGS) entry which is preliminary data.</text>
</comment>
<organism evidence="1 2">
    <name type="scientific">Parachitinimonas caeni</name>
    <dbReference type="NCBI Taxonomy" id="3031301"/>
    <lineage>
        <taxon>Bacteria</taxon>
        <taxon>Pseudomonadati</taxon>
        <taxon>Pseudomonadota</taxon>
        <taxon>Betaproteobacteria</taxon>
        <taxon>Neisseriales</taxon>
        <taxon>Chitinibacteraceae</taxon>
        <taxon>Parachitinimonas</taxon>
    </lineage>
</organism>
<dbReference type="Gene3D" id="2.180.10.10">
    <property type="entry name" value="RHS repeat-associated core"/>
    <property type="match status" value="1"/>
</dbReference>
<evidence type="ECO:0000313" key="1">
    <source>
        <dbReference type="EMBL" id="MDK2127078.1"/>
    </source>
</evidence>
<keyword evidence="2" id="KW-1185">Reference proteome</keyword>
<feature type="non-terminal residue" evidence="1">
    <location>
        <position position="455"/>
    </location>
</feature>
<protein>
    <recommendedName>
        <fullName evidence="3">RHS repeat protein</fullName>
    </recommendedName>
</protein>
<accession>A0ABT7E448</accession>
<gene>
    <name evidence="1" type="ORF">PZA18_23855</name>
</gene>
<evidence type="ECO:0008006" key="3">
    <source>
        <dbReference type="Google" id="ProtNLM"/>
    </source>
</evidence>